<dbReference type="InterPro" id="IPR001387">
    <property type="entry name" value="Cro/C1-type_HTH"/>
</dbReference>
<organism evidence="2">
    <name type="scientific">Clostridioides difficile</name>
    <name type="common">Peptoclostridium difficile</name>
    <dbReference type="NCBI Taxonomy" id="1496"/>
    <lineage>
        <taxon>Bacteria</taxon>
        <taxon>Bacillati</taxon>
        <taxon>Bacillota</taxon>
        <taxon>Clostridia</taxon>
        <taxon>Peptostreptococcales</taxon>
        <taxon>Peptostreptococcaceae</taxon>
        <taxon>Clostridioides</taxon>
    </lineage>
</organism>
<dbReference type="PANTHER" id="PTHR46558:SF4">
    <property type="entry name" value="DNA-BIDING PHAGE PROTEIN"/>
    <property type="match status" value="1"/>
</dbReference>
<dbReference type="SUPFAM" id="SSF47413">
    <property type="entry name" value="lambda repressor-like DNA-binding domains"/>
    <property type="match status" value="1"/>
</dbReference>
<sequence>MELDFKFIGQRIKIARIKKKLTQEVLSEKINVSPQHVSNIETGNSSVSLPTLVAIANTLGVSVDELLCDTILSSKAVFENDLEEVLRDCNEYEIRFITDIVKASKKSIRDIKLFQSNLNDRY</sequence>
<evidence type="ECO:0000313" key="2">
    <source>
        <dbReference type="EMBL" id="AUG89632.1"/>
    </source>
</evidence>
<dbReference type="GO" id="GO:0003677">
    <property type="term" value="F:DNA binding"/>
    <property type="evidence" value="ECO:0007669"/>
    <property type="project" value="UniProtKB-KW"/>
</dbReference>
<proteinExistence type="predicted"/>
<dbReference type="PROSITE" id="PS50943">
    <property type="entry name" value="HTH_CROC1"/>
    <property type="match status" value="1"/>
</dbReference>
<reference evidence="2" key="1">
    <citation type="journal article" date="2017" name="Anaerobe">
        <title>A helicase-containing module defines a family of pCD630-like plasmids in Clostridium difficile.</title>
        <authorList>
            <person name="Smits W.K."/>
            <person name="Weese J.S."/>
            <person name="Roberts A.P."/>
            <person name="Celine Jr"/>
            <person name="Hornung B."/>
        </authorList>
    </citation>
    <scope>NUCLEOTIDE SEQUENCE</scope>
    <source>
        <strain evidence="2">ERR125911_NODE11</strain>
        <plasmid evidence="2">pCD-WTSI4</plasmid>
    </source>
</reference>
<dbReference type="AlphaFoldDB" id="A0A2H5BSM7"/>
<geneLocation type="plasmid" evidence="2">
    <name>pCD-WTSI4</name>
</geneLocation>
<dbReference type="RefSeq" id="WP_077701752.1">
    <property type="nucleotide sequence ID" value="NZ_CAAJUY010000021.1"/>
</dbReference>
<dbReference type="Pfam" id="PF01381">
    <property type="entry name" value="HTH_3"/>
    <property type="match status" value="1"/>
</dbReference>
<dbReference type="InterPro" id="IPR010982">
    <property type="entry name" value="Lambda_DNA-bd_dom_sf"/>
</dbReference>
<evidence type="ECO:0000256" key="1">
    <source>
        <dbReference type="ARBA" id="ARBA00023125"/>
    </source>
</evidence>
<dbReference type="PANTHER" id="PTHR46558">
    <property type="entry name" value="TRACRIPTIONAL REGULATORY PROTEIN-RELATED-RELATED"/>
    <property type="match status" value="1"/>
</dbReference>
<name>A0A2H5BSM7_CLODI</name>
<dbReference type="SMART" id="SM00530">
    <property type="entry name" value="HTH_XRE"/>
    <property type="match status" value="1"/>
</dbReference>
<accession>A0A2H5BSM7</accession>
<gene>
    <name evidence="2" type="ORF">WTSI4_0009</name>
</gene>
<dbReference type="EMBL" id="MG019962">
    <property type="protein sequence ID" value="AUG89632.1"/>
    <property type="molecule type" value="Genomic_DNA"/>
</dbReference>
<dbReference type="Gene3D" id="1.10.260.40">
    <property type="entry name" value="lambda repressor-like DNA-binding domains"/>
    <property type="match status" value="1"/>
</dbReference>
<keyword evidence="2" id="KW-0614">Plasmid</keyword>
<protein>
    <submittedName>
        <fullName evidence="2">Cro/C1-type HTH domain profile</fullName>
    </submittedName>
</protein>
<keyword evidence="1" id="KW-0238">DNA-binding</keyword>
<dbReference type="CDD" id="cd00093">
    <property type="entry name" value="HTH_XRE"/>
    <property type="match status" value="1"/>
</dbReference>